<feature type="chain" id="PRO_5046040159" evidence="1">
    <location>
        <begin position="22"/>
        <end position="319"/>
    </location>
</feature>
<evidence type="ECO:0000256" key="1">
    <source>
        <dbReference type="SAM" id="SignalP"/>
    </source>
</evidence>
<evidence type="ECO:0000313" key="3">
    <source>
        <dbReference type="Proteomes" id="UP001282284"/>
    </source>
</evidence>
<evidence type="ECO:0000313" key="2">
    <source>
        <dbReference type="EMBL" id="MDW0113161.1"/>
    </source>
</evidence>
<protein>
    <submittedName>
        <fullName evidence="2">Uncharacterized protein</fullName>
    </submittedName>
</protein>
<dbReference type="RefSeq" id="WP_317943336.1">
    <property type="nucleotide sequence ID" value="NZ_JAUBDI010000006.1"/>
</dbReference>
<comment type="caution">
    <text evidence="2">The sequence shown here is derived from an EMBL/GenBank/DDBJ whole genome shotgun (WGS) entry which is preliminary data.</text>
</comment>
<reference evidence="2 3" key="1">
    <citation type="submission" date="2023-06" db="EMBL/GenBank/DDBJ databases">
        <title>Sporosarcina sp. nov., isolated from Korean traditional fermented seafood 'Jeotgal'.</title>
        <authorList>
            <person name="Yang A.I."/>
            <person name="Shin N.-R."/>
        </authorList>
    </citation>
    <scope>NUCLEOTIDE SEQUENCE [LARGE SCALE GENOMIC DNA]</scope>
    <source>
        <strain evidence="2 3">KCTC13119</strain>
    </source>
</reference>
<keyword evidence="1" id="KW-0732">Signal</keyword>
<gene>
    <name evidence="2" type="ORF">QT711_08175</name>
</gene>
<dbReference type="EMBL" id="JAUBDI010000006">
    <property type="protein sequence ID" value="MDW0113161.1"/>
    <property type="molecule type" value="Genomic_DNA"/>
</dbReference>
<keyword evidence="3" id="KW-1185">Reference proteome</keyword>
<feature type="signal peptide" evidence="1">
    <location>
        <begin position="1"/>
        <end position="21"/>
    </location>
</feature>
<accession>A0ABU4G853</accession>
<organism evidence="2 3">
    <name type="scientific">Sporosarcina saromensis</name>
    <dbReference type="NCBI Taxonomy" id="359365"/>
    <lineage>
        <taxon>Bacteria</taxon>
        <taxon>Bacillati</taxon>
        <taxon>Bacillota</taxon>
        <taxon>Bacilli</taxon>
        <taxon>Bacillales</taxon>
        <taxon>Caryophanaceae</taxon>
        <taxon>Sporosarcina</taxon>
    </lineage>
</organism>
<name>A0ABU4G853_9BACL</name>
<dbReference type="Proteomes" id="UP001282284">
    <property type="component" value="Unassembled WGS sequence"/>
</dbReference>
<proteinExistence type="predicted"/>
<sequence length="319" mass="34630">MNKFFATTLSAVLLTTGGIGAANVLHPDKVEAAQAKYESSYSNYGSNYQLNIAAEALTQLPEYATVASKINMDGLTAKVTEDNTNKRIIVFSKANGQGQYKSIFVKATESLKIVDFRGGQIFYGTISTEDATPEKPAQPEEKPATDAISALPEYATLASVVNVDNYKLQVVEDNTNKRVITLSDDFGRLQYKSIFVKNTNSLKVIDTRGGQIFYGVVSSETNTTASPAPEKATAVKAEATAKTTATSSNSTLPEYATLASVVDVNSFNLQVVEDNYNKRIVLLKDANGRPHYKSIFVKRTNHLKVIDLKGGLLFNGTVR</sequence>